<keyword evidence="1 2" id="KW-0238">DNA-binding</keyword>
<dbReference type="Pfam" id="PF02735">
    <property type="entry name" value="Ku"/>
    <property type="match status" value="1"/>
</dbReference>
<dbReference type="RefSeq" id="WP_394006146.1">
    <property type="nucleotide sequence ID" value="NZ_JBAFUR010000001.1"/>
</dbReference>
<dbReference type="PANTHER" id="PTHR41251">
    <property type="entry name" value="NON-HOMOLOGOUS END JOINING PROTEIN KU"/>
    <property type="match status" value="1"/>
</dbReference>
<feature type="domain" description="Ku" evidence="4">
    <location>
        <begin position="55"/>
        <end position="187"/>
    </location>
</feature>
<dbReference type="Gene3D" id="2.40.290.10">
    <property type="match status" value="1"/>
</dbReference>
<dbReference type="NCBIfam" id="TIGR02772">
    <property type="entry name" value="Ku_bact"/>
    <property type="match status" value="1"/>
</dbReference>
<dbReference type="PIRSF" id="PIRSF006493">
    <property type="entry name" value="Prok_Ku"/>
    <property type="match status" value="1"/>
</dbReference>
<gene>
    <name evidence="2" type="primary">ku</name>
    <name evidence="5" type="ORF">V5F30_04570</name>
</gene>
<proteinExistence type="inferred from homology"/>
<dbReference type="InterPro" id="IPR016194">
    <property type="entry name" value="SPOC-like_C_dom_sf"/>
</dbReference>
<dbReference type="Proteomes" id="UP001604043">
    <property type="component" value="Unassembled WGS sequence"/>
</dbReference>
<evidence type="ECO:0000259" key="4">
    <source>
        <dbReference type="SMART" id="SM00559"/>
    </source>
</evidence>
<feature type="compositionally biased region" description="Low complexity" evidence="3">
    <location>
        <begin position="269"/>
        <end position="290"/>
    </location>
</feature>
<keyword evidence="2" id="KW-0233">DNA recombination</keyword>
<dbReference type="EMBL" id="JBAFUR010000001">
    <property type="protein sequence ID" value="MFG1251464.1"/>
    <property type="molecule type" value="Genomic_DNA"/>
</dbReference>
<dbReference type="HAMAP" id="MF_01875">
    <property type="entry name" value="Prokaryotic_Ku"/>
    <property type="match status" value="1"/>
</dbReference>
<evidence type="ECO:0000256" key="3">
    <source>
        <dbReference type="SAM" id="MobiDB-lite"/>
    </source>
</evidence>
<dbReference type="InterPro" id="IPR006164">
    <property type="entry name" value="DNA_bd_Ku70/Ku80"/>
</dbReference>
<comment type="function">
    <text evidence="2">With LigD forms a non-homologous end joining (NHEJ) DNA repair enzyme, which repairs dsDNA breaks with reduced fidelity. Binds linear dsDNA with 5'- and 3'- overhangs but not closed circular dsDNA nor ssDNA. Recruits and stimulates the ligase activity of LigD.</text>
</comment>
<feature type="region of interest" description="Disordered" evidence="3">
    <location>
        <begin position="258"/>
        <end position="301"/>
    </location>
</feature>
<keyword evidence="2" id="KW-0227">DNA damage</keyword>
<evidence type="ECO:0000313" key="5">
    <source>
        <dbReference type="EMBL" id="MFG1251464.1"/>
    </source>
</evidence>
<feature type="compositionally biased region" description="Basic residues" evidence="3">
    <location>
        <begin position="291"/>
        <end position="301"/>
    </location>
</feature>
<comment type="caution">
    <text evidence="5">The sequence shown here is derived from an EMBL/GenBank/DDBJ whole genome shotgun (WGS) entry which is preliminary data.</text>
</comment>
<dbReference type="PANTHER" id="PTHR41251:SF1">
    <property type="entry name" value="NON-HOMOLOGOUS END JOINING PROTEIN KU"/>
    <property type="match status" value="1"/>
</dbReference>
<dbReference type="SUPFAM" id="SSF100939">
    <property type="entry name" value="SPOC domain-like"/>
    <property type="match status" value="1"/>
</dbReference>
<organism evidence="5 6">
    <name type="scientific">Xanthobacter aminoxidans</name>
    <dbReference type="NCBI Taxonomy" id="186280"/>
    <lineage>
        <taxon>Bacteria</taxon>
        <taxon>Pseudomonadati</taxon>
        <taxon>Pseudomonadota</taxon>
        <taxon>Alphaproteobacteria</taxon>
        <taxon>Hyphomicrobiales</taxon>
        <taxon>Xanthobacteraceae</taxon>
        <taxon>Xanthobacter</taxon>
    </lineage>
</organism>
<reference evidence="5 6" key="1">
    <citation type="submission" date="2024-02" db="EMBL/GenBank/DDBJ databases">
        <title>Expansion and revision of Xanthobacter and proposal of Roseixanthobacter gen. nov.</title>
        <authorList>
            <person name="Soltysiak M.P.M."/>
            <person name="Jalihal A."/>
            <person name="Ory A."/>
            <person name="Chrisophersen C."/>
            <person name="Lee A.D."/>
            <person name="Boulton J."/>
            <person name="Springer M."/>
        </authorList>
    </citation>
    <scope>NUCLEOTIDE SEQUENCE [LARGE SCALE GENOMIC DNA]</scope>
    <source>
        <strain evidence="5 6">CB5</strain>
    </source>
</reference>
<dbReference type="InterPro" id="IPR009187">
    <property type="entry name" value="Prok_Ku"/>
</dbReference>
<dbReference type="SMART" id="SM00559">
    <property type="entry name" value="Ku78"/>
    <property type="match status" value="1"/>
</dbReference>
<accession>A0ABW6ZCW0</accession>
<keyword evidence="2" id="KW-0234">DNA repair</keyword>
<evidence type="ECO:0000256" key="1">
    <source>
        <dbReference type="ARBA" id="ARBA00023125"/>
    </source>
</evidence>
<evidence type="ECO:0000256" key="2">
    <source>
        <dbReference type="HAMAP-Rule" id="MF_01875"/>
    </source>
</evidence>
<sequence>MAPRASWKGFLTVGALSCAVGLYAAASTSERISLHMVSRKSGHRLRRQYVDEETGQPVETDDQVRGYEVSKGEYVTIAPEEAAAVLPDNDKTISIDAFLPCDGIDTVYLDRPYFLAPVDEAAAEVFDLLRRGMAAQKVAALGEALLFRRVRKLLIRPAGEGGALLASTLSFDYEVRPAEEAFADVPDVKITGEMRELATHIIKTKAGTFDPDAYQDRYETALSELVRAKMEGKPLPKAAPRKEEKVVDLLAALRASAKASGGASGKASGGISKKAPAKAKATGKASSKKPAPARKSTRKAG</sequence>
<evidence type="ECO:0000313" key="6">
    <source>
        <dbReference type="Proteomes" id="UP001604043"/>
    </source>
</evidence>
<name>A0ABW6ZCW0_9HYPH</name>
<keyword evidence="6" id="KW-1185">Reference proteome</keyword>
<comment type="subunit">
    <text evidence="2">Homodimer. Interacts with LigD.</text>
</comment>
<protein>
    <recommendedName>
        <fullName evidence="2">Non-homologous end joining protein Ku</fullName>
    </recommendedName>
</protein>
<comment type="similarity">
    <text evidence="2">Belongs to the prokaryotic Ku family.</text>
</comment>